<proteinExistence type="predicted"/>
<accession>S7RE71</accession>
<dbReference type="RefSeq" id="XP_007868791.1">
    <property type="nucleotide sequence ID" value="XM_007870600.1"/>
</dbReference>
<evidence type="ECO:0000313" key="1">
    <source>
        <dbReference type="EMBL" id="EPQ52480.1"/>
    </source>
</evidence>
<dbReference type="Proteomes" id="UP000030669">
    <property type="component" value="Unassembled WGS sequence"/>
</dbReference>
<reference evidence="1 2" key="1">
    <citation type="journal article" date="2012" name="Science">
        <title>The Paleozoic origin of enzymatic lignin decomposition reconstructed from 31 fungal genomes.</title>
        <authorList>
            <person name="Floudas D."/>
            <person name="Binder M."/>
            <person name="Riley R."/>
            <person name="Barry K."/>
            <person name="Blanchette R.A."/>
            <person name="Henrissat B."/>
            <person name="Martinez A.T."/>
            <person name="Otillar R."/>
            <person name="Spatafora J.W."/>
            <person name="Yadav J.S."/>
            <person name="Aerts A."/>
            <person name="Benoit I."/>
            <person name="Boyd A."/>
            <person name="Carlson A."/>
            <person name="Copeland A."/>
            <person name="Coutinho P.M."/>
            <person name="de Vries R.P."/>
            <person name="Ferreira P."/>
            <person name="Findley K."/>
            <person name="Foster B."/>
            <person name="Gaskell J."/>
            <person name="Glotzer D."/>
            <person name="Gorecki P."/>
            <person name="Heitman J."/>
            <person name="Hesse C."/>
            <person name="Hori C."/>
            <person name="Igarashi K."/>
            <person name="Jurgens J.A."/>
            <person name="Kallen N."/>
            <person name="Kersten P."/>
            <person name="Kohler A."/>
            <person name="Kuees U."/>
            <person name="Kumar T.K.A."/>
            <person name="Kuo A."/>
            <person name="LaButti K."/>
            <person name="Larrondo L.F."/>
            <person name="Lindquist E."/>
            <person name="Ling A."/>
            <person name="Lombard V."/>
            <person name="Lucas S."/>
            <person name="Lundell T."/>
            <person name="Martin R."/>
            <person name="McLaughlin D.J."/>
            <person name="Morgenstern I."/>
            <person name="Morin E."/>
            <person name="Murat C."/>
            <person name="Nagy L.G."/>
            <person name="Nolan M."/>
            <person name="Ohm R.A."/>
            <person name="Patyshakuliyeva A."/>
            <person name="Rokas A."/>
            <person name="Ruiz-Duenas F.J."/>
            <person name="Sabat G."/>
            <person name="Salamov A."/>
            <person name="Samejima M."/>
            <person name="Schmutz J."/>
            <person name="Slot J.C."/>
            <person name="St John F."/>
            <person name="Stenlid J."/>
            <person name="Sun H."/>
            <person name="Sun S."/>
            <person name="Syed K."/>
            <person name="Tsang A."/>
            <person name="Wiebenga A."/>
            <person name="Young D."/>
            <person name="Pisabarro A."/>
            <person name="Eastwood D.C."/>
            <person name="Martin F."/>
            <person name="Cullen D."/>
            <person name="Grigoriev I.V."/>
            <person name="Hibbett D.S."/>
        </authorList>
    </citation>
    <scope>NUCLEOTIDE SEQUENCE [LARGE SCALE GENOMIC DNA]</scope>
    <source>
        <strain evidence="1 2">ATCC 11539</strain>
    </source>
</reference>
<sequence>MEYVDAVPLGEGYAAQLTPEQQLELVQSVRLAVRVWRKPISLSRVFTMFFSTVRPAPLLSRSDWHRDDDLGGCDTEIVWEQWRERQIWDTISATANVNQKIRSVKQPEDPYDFVLAARG</sequence>
<dbReference type="EMBL" id="KB469307">
    <property type="protein sequence ID" value="EPQ52480.1"/>
    <property type="molecule type" value="Genomic_DNA"/>
</dbReference>
<evidence type="ECO:0000313" key="2">
    <source>
        <dbReference type="Proteomes" id="UP000030669"/>
    </source>
</evidence>
<name>S7RE71_GLOTA</name>
<gene>
    <name evidence="1" type="ORF">GLOTRDRAFT_131722</name>
</gene>
<dbReference type="GeneID" id="19302370"/>
<dbReference type="KEGG" id="gtr:GLOTRDRAFT_131722"/>
<organism evidence="1 2">
    <name type="scientific">Gloeophyllum trabeum (strain ATCC 11539 / FP-39264 / Madison 617)</name>
    <name type="common">Brown rot fungus</name>
    <dbReference type="NCBI Taxonomy" id="670483"/>
    <lineage>
        <taxon>Eukaryota</taxon>
        <taxon>Fungi</taxon>
        <taxon>Dikarya</taxon>
        <taxon>Basidiomycota</taxon>
        <taxon>Agaricomycotina</taxon>
        <taxon>Agaricomycetes</taxon>
        <taxon>Gloeophyllales</taxon>
        <taxon>Gloeophyllaceae</taxon>
        <taxon>Gloeophyllum</taxon>
    </lineage>
</organism>
<keyword evidence="2" id="KW-1185">Reference proteome</keyword>
<protein>
    <submittedName>
        <fullName evidence="1">Uncharacterized protein</fullName>
    </submittedName>
</protein>
<dbReference type="HOGENOM" id="CLU_2061734_0_0_1"/>
<dbReference type="OrthoDB" id="3138711at2759"/>
<dbReference type="AlphaFoldDB" id="S7RE71"/>